<proteinExistence type="predicted"/>
<name>A0A0C3Q1T7_9AGAM</name>
<accession>A0A0C3Q1T7</accession>
<dbReference type="Proteomes" id="UP000054248">
    <property type="component" value="Unassembled WGS sequence"/>
</dbReference>
<evidence type="ECO:0000313" key="1">
    <source>
        <dbReference type="EMBL" id="KIO16229.1"/>
    </source>
</evidence>
<organism evidence="1 2">
    <name type="scientific">Tulasnella calospora MUT 4182</name>
    <dbReference type="NCBI Taxonomy" id="1051891"/>
    <lineage>
        <taxon>Eukaryota</taxon>
        <taxon>Fungi</taxon>
        <taxon>Dikarya</taxon>
        <taxon>Basidiomycota</taxon>
        <taxon>Agaricomycotina</taxon>
        <taxon>Agaricomycetes</taxon>
        <taxon>Cantharellales</taxon>
        <taxon>Tulasnellaceae</taxon>
        <taxon>Tulasnella</taxon>
    </lineage>
</organism>
<evidence type="ECO:0000313" key="2">
    <source>
        <dbReference type="Proteomes" id="UP000054248"/>
    </source>
</evidence>
<reference evidence="2" key="2">
    <citation type="submission" date="2015-01" db="EMBL/GenBank/DDBJ databases">
        <title>Evolutionary Origins and Diversification of the Mycorrhizal Mutualists.</title>
        <authorList>
            <consortium name="DOE Joint Genome Institute"/>
            <consortium name="Mycorrhizal Genomics Consortium"/>
            <person name="Kohler A."/>
            <person name="Kuo A."/>
            <person name="Nagy L.G."/>
            <person name="Floudas D."/>
            <person name="Copeland A."/>
            <person name="Barry K.W."/>
            <person name="Cichocki N."/>
            <person name="Veneault-Fourrey C."/>
            <person name="LaButti K."/>
            <person name="Lindquist E.A."/>
            <person name="Lipzen A."/>
            <person name="Lundell T."/>
            <person name="Morin E."/>
            <person name="Murat C."/>
            <person name="Riley R."/>
            <person name="Ohm R."/>
            <person name="Sun H."/>
            <person name="Tunlid A."/>
            <person name="Henrissat B."/>
            <person name="Grigoriev I.V."/>
            <person name="Hibbett D.S."/>
            <person name="Martin F."/>
        </authorList>
    </citation>
    <scope>NUCLEOTIDE SEQUENCE [LARGE SCALE GENOMIC DNA]</scope>
    <source>
        <strain evidence="2">MUT 4182</strain>
    </source>
</reference>
<reference evidence="1 2" key="1">
    <citation type="submission" date="2014-04" db="EMBL/GenBank/DDBJ databases">
        <authorList>
            <consortium name="DOE Joint Genome Institute"/>
            <person name="Kuo A."/>
            <person name="Girlanda M."/>
            <person name="Perotto S."/>
            <person name="Kohler A."/>
            <person name="Nagy L.G."/>
            <person name="Floudas D."/>
            <person name="Copeland A."/>
            <person name="Barry K.W."/>
            <person name="Cichocki N."/>
            <person name="Veneault-Fourrey C."/>
            <person name="LaButti K."/>
            <person name="Lindquist E.A."/>
            <person name="Lipzen A."/>
            <person name="Lundell T."/>
            <person name="Morin E."/>
            <person name="Murat C."/>
            <person name="Sun H."/>
            <person name="Tunlid A."/>
            <person name="Henrissat B."/>
            <person name="Grigoriev I.V."/>
            <person name="Hibbett D.S."/>
            <person name="Martin F."/>
            <person name="Nordberg H.P."/>
            <person name="Cantor M.N."/>
            <person name="Hua S.X."/>
        </authorList>
    </citation>
    <scope>NUCLEOTIDE SEQUENCE [LARGE SCALE GENOMIC DNA]</scope>
    <source>
        <strain evidence="1 2">MUT 4182</strain>
    </source>
</reference>
<dbReference type="EMBL" id="KN823626">
    <property type="protein sequence ID" value="KIO16229.1"/>
    <property type="molecule type" value="Genomic_DNA"/>
</dbReference>
<dbReference type="HOGENOM" id="CLU_1042788_0_0_1"/>
<gene>
    <name evidence="1" type="ORF">M407DRAFT_34122</name>
</gene>
<protein>
    <submittedName>
        <fullName evidence="1">Uncharacterized protein</fullName>
    </submittedName>
</protein>
<sequence>MLQDVHTNHRFGMIESTMLRTFSRISNFKAIVKGYMPKWAHQFIEMISEYLGSQYRGFLSTDQGSLVTFPVLYPMELKPQKWFTSQDSQLDRLATLDREISPVLGWSLLEPGVTICSHMTFQGSKYSSVGLGKPAASLKGHNSYIQYRIGRTQGFGRIVAIVHSSRLDKPSQVQAGTKLIVQPFQELAALHAAADPYRREEWAAIGARLVYPLFQDFVSISFEDLLSHVGVYKFDGAEGFSALLMWPLDRVSGCALNTGHYSSLFQT</sequence>
<keyword evidence="2" id="KW-1185">Reference proteome</keyword>
<dbReference type="AlphaFoldDB" id="A0A0C3Q1T7"/>